<feature type="non-terminal residue" evidence="2">
    <location>
        <position position="1"/>
    </location>
</feature>
<evidence type="ECO:0000313" key="3">
    <source>
        <dbReference type="Proteomes" id="UP000284403"/>
    </source>
</evidence>
<feature type="region of interest" description="Disordered" evidence="1">
    <location>
        <begin position="30"/>
        <end position="63"/>
    </location>
</feature>
<dbReference type="AlphaFoldDB" id="A0A422N0E0"/>
<reference evidence="2 3" key="1">
    <citation type="journal article" date="2018" name="BMC Genomics">
        <title>Genomic comparison of Trypanosoma conorhini and Trypanosoma rangeli to Trypanosoma cruzi strains of high and low virulence.</title>
        <authorList>
            <person name="Bradwell K.R."/>
            <person name="Koparde V.N."/>
            <person name="Matveyev A.V."/>
            <person name="Serrano M.G."/>
            <person name="Alves J.M."/>
            <person name="Parikh H."/>
            <person name="Huang B."/>
            <person name="Lee V."/>
            <person name="Espinosa-Alvarez O."/>
            <person name="Ortiz P.A."/>
            <person name="Costa-Martins A.G."/>
            <person name="Teixeira M.M."/>
            <person name="Buck G.A."/>
        </authorList>
    </citation>
    <scope>NUCLEOTIDE SEQUENCE [LARGE SCALE GENOMIC DNA]</scope>
    <source>
        <strain evidence="2 3">025E</strain>
    </source>
</reference>
<dbReference type="Proteomes" id="UP000284403">
    <property type="component" value="Unassembled WGS sequence"/>
</dbReference>
<dbReference type="GeneID" id="40322799"/>
<dbReference type="RefSeq" id="XP_029223932.1">
    <property type="nucleotide sequence ID" value="XM_029376013.1"/>
</dbReference>
<keyword evidence="3" id="KW-1185">Reference proteome</keyword>
<dbReference type="OrthoDB" id="10501038at2759"/>
<protein>
    <submittedName>
        <fullName evidence="2">Uncharacterized protein</fullName>
    </submittedName>
</protein>
<evidence type="ECO:0000313" key="2">
    <source>
        <dbReference type="EMBL" id="RNE98926.1"/>
    </source>
</evidence>
<sequence>RARLVHGPPTDDKKPPAESAFKSVFGAPAVQRMTKKPPAESAFKSAFGAPASTDDKKPPAESAFKSAFGAPASADVGKEDGYSRSSRCGLASQVISGVEFAASSSPQIEATVRAEVPFVLSSFVVPAIPSDDEAEVVNSVVSEGSKEEVVSVFKCPIIPTSGVEVQGLMKRFMDNVEESNDLLVSKDMSLDGVNVSAMARKFEEMLAVFRTELLEEIRCELQNLSLVPQQTSEDGPVAFPTSPPVEIPPVCHKGSTAVGFSQALRAHLSNAFRKHY</sequence>
<gene>
    <name evidence="2" type="ORF">Tco025E_09188</name>
</gene>
<accession>A0A422N0E0</accession>
<proteinExistence type="predicted"/>
<dbReference type="EMBL" id="MKKU01000995">
    <property type="protein sequence ID" value="RNE98926.1"/>
    <property type="molecule type" value="Genomic_DNA"/>
</dbReference>
<evidence type="ECO:0000256" key="1">
    <source>
        <dbReference type="SAM" id="MobiDB-lite"/>
    </source>
</evidence>
<organism evidence="2 3">
    <name type="scientific">Trypanosoma conorhini</name>
    <dbReference type="NCBI Taxonomy" id="83891"/>
    <lineage>
        <taxon>Eukaryota</taxon>
        <taxon>Discoba</taxon>
        <taxon>Euglenozoa</taxon>
        <taxon>Kinetoplastea</taxon>
        <taxon>Metakinetoplastina</taxon>
        <taxon>Trypanosomatida</taxon>
        <taxon>Trypanosomatidae</taxon>
        <taxon>Trypanosoma</taxon>
    </lineage>
</organism>
<comment type="caution">
    <text evidence="2">The sequence shown here is derived from an EMBL/GenBank/DDBJ whole genome shotgun (WGS) entry which is preliminary data.</text>
</comment>
<name>A0A422N0E0_9TRYP</name>